<evidence type="ECO:0000256" key="1">
    <source>
        <dbReference type="SAM" id="Phobius"/>
    </source>
</evidence>
<keyword evidence="3" id="KW-1185">Reference proteome</keyword>
<accession>A0A2G5TPM2</accession>
<dbReference type="PANTHER" id="PTHR34152:SF6">
    <property type="entry name" value="GPDPASE_MEMB DOMAIN-CONTAINING PROTEIN-RELATED"/>
    <property type="match status" value="1"/>
</dbReference>
<name>A0A2G5TPM2_9PELO</name>
<protein>
    <recommendedName>
        <fullName evidence="4">G-protein coupled receptors family 1 profile domain-containing protein</fullName>
    </recommendedName>
</protein>
<dbReference type="PANTHER" id="PTHR34152">
    <property type="entry name" value="PROTEIN CBG12353-RELATED"/>
    <property type="match status" value="1"/>
</dbReference>
<feature type="transmembrane region" description="Helical" evidence="1">
    <location>
        <begin position="51"/>
        <end position="69"/>
    </location>
</feature>
<keyword evidence="1" id="KW-0472">Membrane</keyword>
<dbReference type="OrthoDB" id="5794379at2759"/>
<feature type="transmembrane region" description="Helical" evidence="1">
    <location>
        <begin position="144"/>
        <end position="171"/>
    </location>
</feature>
<evidence type="ECO:0008006" key="4">
    <source>
        <dbReference type="Google" id="ProtNLM"/>
    </source>
</evidence>
<dbReference type="Proteomes" id="UP000230233">
    <property type="component" value="Chromosome V"/>
</dbReference>
<keyword evidence="1" id="KW-1133">Transmembrane helix</keyword>
<reference evidence="3" key="1">
    <citation type="submission" date="2017-10" db="EMBL/GenBank/DDBJ databases">
        <title>Rapid genome shrinkage in a self-fertile nematode reveals novel sperm competition proteins.</title>
        <authorList>
            <person name="Yin D."/>
            <person name="Schwarz E.M."/>
            <person name="Thomas C.G."/>
            <person name="Felde R.L."/>
            <person name="Korf I.F."/>
            <person name="Cutter A.D."/>
            <person name="Schartner C.M."/>
            <person name="Ralston E.J."/>
            <person name="Meyer B.J."/>
            <person name="Haag E.S."/>
        </authorList>
    </citation>
    <scope>NUCLEOTIDE SEQUENCE [LARGE SCALE GENOMIC DNA]</scope>
    <source>
        <strain evidence="3">JU1422</strain>
    </source>
</reference>
<feature type="transmembrane region" description="Helical" evidence="1">
    <location>
        <begin position="16"/>
        <end position="39"/>
    </location>
</feature>
<gene>
    <name evidence="2" type="primary">Cnig_chr_V.g20863</name>
    <name evidence="2" type="ORF">B9Z55_020863</name>
</gene>
<keyword evidence="1" id="KW-0812">Transmembrane</keyword>
<organism evidence="2 3">
    <name type="scientific">Caenorhabditis nigoni</name>
    <dbReference type="NCBI Taxonomy" id="1611254"/>
    <lineage>
        <taxon>Eukaryota</taxon>
        <taxon>Metazoa</taxon>
        <taxon>Ecdysozoa</taxon>
        <taxon>Nematoda</taxon>
        <taxon>Chromadorea</taxon>
        <taxon>Rhabditida</taxon>
        <taxon>Rhabditina</taxon>
        <taxon>Rhabditomorpha</taxon>
        <taxon>Rhabditoidea</taxon>
        <taxon>Rhabditidae</taxon>
        <taxon>Peloderinae</taxon>
        <taxon>Caenorhabditis</taxon>
    </lineage>
</organism>
<proteinExistence type="predicted"/>
<comment type="caution">
    <text evidence="2">The sequence shown here is derived from an EMBL/GenBank/DDBJ whole genome shotgun (WGS) entry which is preliminary data.</text>
</comment>
<evidence type="ECO:0000313" key="2">
    <source>
        <dbReference type="EMBL" id="PIC29193.1"/>
    </source>
</evidence>
<feature type="transmembrane region" description="Helical" evidence="1">
    <location>
        <begin position="110"/>
        <end position="132"/>
    </location>
</feature>
<dbReference type="AlphaFoldDB" id="A0A2G5TPM2"/>
<sequence>MPLRTISIKKIAKRKAVFLLLIANIFFFAIPLYFLVIGLWKINRCPGNPYLPPWMIIVALLIVIDRLIFWRRLVNETKFEKTFPRPSIIGSVERIKTWEENRVWSSSRTLLGLMATVRVAIFIAALIGKLWSFDVVMNDQCDHLVSYSTLIFCVFSIIIYLFFFIGTMYLYCAEWLRSLEKTLVACLNRLMVTGE</sequence>
<dbReference type="EMBL" id="PDUG01000005">
    <property type="protein sequence ID" value="PIC29193.1"/>
    <property type="molecule type" value="Genomic_DNA"/>
</dbReference>
<evidence type="ECO:0000313" key="3">
    <source>
        <dbReference type="Proteomes" id="UP000230233"/>
    </source>
</evidence>